<sequence>MARPTVRKSGHGPWFVFVDRRP</sequence>
<dbReference type="Proteomes" id="UP001234989">
    <property type="component" value="Chromosome 7"/>
</dbReference>
<dbReference type="AlphaFoldDB" id="A0AAF0TXP6"/>
<reference evidence="1" key="1">
    <citation type="submission" date="2023-08" db="EMBL/GenBank/DDBJ databases">
        <title>A de novo genome assembly of Solanum verrucosum Schlechtendal, a Mexican diploid species geographically isolated from the other diploid A-genome species in potato relatives.</title>
        <authorList>
            <person name="Hosaka K."/>
        </authorList>
    </citation>
    <scope>NUCLEOTIDE SEQUENCE</scope>
    <source>
        <tissue evidence="1">Young leaves</tissue>
    </source>
</reference>
<keyword evidence="2" id="KW-1185">Reference proteome</keyword>
<gene>
    <name evidence="1" type="ORF">MTR67_030442</name>
</gene>
<name>A0AAF0TXP6_SOLVR</name>
<proteinExistence type="predicted"/>
<evidence type="ECO:0000313" key="1">
    <source>
        <dbReference type="EMBL" id="WMV37057.1"/>
    </source>
</evidence>
<evidence type="ECO:0000313" key="2">
    <source>
        <dbReference type="Proteomes" id="UP001234989"/>
    </source>
</evidence>
<accession>A0AAF0TXP6</accession>
<dbReference type="EMBL" id="CP133618">
    <property type="protein sequence ID" value="WMV37057.1"/>
    <property type="molecule type" value="Genomic_DNA"/>
</dbReference>
<organism evidence="1 2">
    <name type="scientific">Solanum verrucosum</name>
    <dbReference type="NCBI Taxonomy" id="315347"/>
    <lineage>
        <taxon>Eukaryota</taxon>
        <taxon>Viridiplantae</taxon>
        <taxon>Streptophyta</taxon>
        <taxon>Embryophyta</taxon>
        <taxon>Tracheophyta</taxon>
        <taxon>Spermatophyta</taxon>
        <taxon>Magnoliopsida</taxon>
        <taxon>eudicotyledons</taxon>
        <taxon>Gunneridae</taxon>
        <taxon>Pentapetalae</taxon>
        <taxon>asterids</taxon>
        <taxon>lamiids</taxon>
        <taxon>Solanales</taxon>
        <taxon>Solanaceae</taxon>
        <taxon>Solanoideae</taxon>
        <taxon>Solaneae</taxon>
        <taxon>Solanum</taxon>
    </lineage>
</organism>
<protein>
    <submittedName>
        <fullName evidence="1">Uncharacterized protein</fullName>
    </submittedName>
</protein>